<keyword evidence="2" id="KW-1185">Reference proteome</keyword>
<organism evidence="1 2">
    <name type="scientific">Marininema halotolerans</name>
    <dbReference type="NCBI Taxonomy" id="1155944"/>
    <lineage>
        <taxon>Bacteria</taxon>
        <taxon>Bacillati</taxon>
        <taxon>Bacillota</taxon>
        <taxon>Bacilli</taxon>
        <taxon>Bacillales</taxon>
        <taxon>Thermoactinomycetaceae</taxon>
        <taxon>Marininema</taxon>
    </lineage>
</organism>
<dbReference type="AlphaFoldDB" id="A0A1I6TTK1"/>
<accession>A0A1I6TTK1</accession>
<protein>
    <submittedName>
        <fullName evidence="1">Uncharacterized protein</fullName>
    </submittedName>
</protein>
<sequence>MFEVIGEPRKECKKAGEQSGAELLSEGGVIHGIGLLT</sequence>
<evidence type="ECO:0000313" key="1">
    <source>
        <dbReference type="EMBL" id="SFS92579.1"/>
    </source>
</evidence>
<reference evidence="2" key="1">
    <citation type="submission" date="2016-10" db="EMBL/GenBank/DDBJ databases">
        <authorList>
            <person name="Varghese N."/>
            <person name="Submissions S."/>
        </authorList>
    </citation>
    <scope>NUCLEOTIDE SEQUENCE [LARGE SCALE GENOMIC DNA]</scope>
    <source>
        <strain evidence="2">DSM 45789</strain>
    </source>
</reference>
<dbReference type="EMBL" id="FPAA01000011">
    <property type="protein sequence ID" value="SFS92579.1"/>
    <property type="molecule type" value="Genomic_DNA"/>
</dbReference>
<dbReference type="Proteomes" id="UP000198660">
    <property type="component" value="Unassembled WGS sequence"/>
</dbReference>
<name>A0A1I6TTK1_9BACL</name>
<gene>
    <name evidence="1" type="ORF">SAMN05444972_11164</name>
</gene>
<evidence type="ECO:0000313" key="2">
    <source>
        <dbReference type="Proteomes" id="UP000198660"/>
    </source>
</evidence>
<proteinExistence type="predicted"/>